<sequence>MDALVMCGGRGTRLDAPVEKPLYEIGGRPMIDRVLEALAEPAETTHAVVSPHAPETAAYVDVPTIETAGEGYVADLETALSAVEQPVLTVAADLPLLIDSVVSAVLDAHERGSLSVSVPAGLKRDLGVSVDTTVETADGDLAPTGLNVVGEGPERRLVLEDERLAVNVNRPADARIAEERL</sequence>
<reference evidence="3 4" key="1">
    <citation type="submission" date="2020-11" db="EMBL/GenBank/DDBJ databases">
        <title>Carbohydrate-dependent, anaerobic sulfur respiration: A novel catabolism in halophilic archaea.</title>
        <authorList>
            <person name="Sorokin D.Y."/>
            <person name="Messina E."/>
            <person name="Smedile F."/>
            <person name="La Cono V."/>
            <person name="Hallsworth J.E."/>
            <person name="Yakimov M.M."/>
        </authorList>
    </citation>
    <scope>NUCLEOTIDE SEQUENCE [LARGE SCALE GENOMIC DNA]</scope>
    <source>
        <strain evidence="3 4">HSR12-2</strain>
    </source>
</reference>
<evidence type="ECO:0000256" key="1">
    <source>
        <dbReference type="ARBA" id="ARBA00022679"/>
    </source>
</evidence>
<dbReference type="GO" id="GO:0016779">
    <property type="term" value="F:nucleotidyltransferase activity"/>
    <property type="evidence" value="ECO:0007669"/>
    <property type="project" value="UniProtKB-KW"/>
</dbReference>
<dbReference type="EMBL" id="CP064788">
    <property type="protein sequence ID" value="QSG09721.1"/>
    <property type="molecule type" value="Genomic_DNA"/>
</dbReference>
<dbReference type="InterPro" id="IPR029044">
    <property type="entry name" value="Nucleotide-diphossugar_trans"/>
</dbReference>
<name>A0A897NBF3_9EURY</name>
<organism evidence="3 4">
    <name type="scientific">Halapricum desulfuricans</name>
    <dbReference type="NCBI Taxonomy" id="2841257"/>
    <lineage>
        <taxon>Archaea</taxon>
        <taxon>Methanobacteriati</taxon>
        <taxon>Methanobacteriota</taxon>
        <taxon>Stenosarchaea group</taxon>
        <taxon>Halobacteria</taxon>
        <taxon>Halobacteriales</taxon>
        <taxon>Haloarculaceae</taxon>
        <taxon>Halapricum</taxon>
    </lineage>
</organism>
<dbReference type="AlphaFoldDB" id="A0A897NBF3"/>
<feature type="domain" description="MobA-like NTP transferase" evidence="2">
    <location>
        <begin position="3"/>
        <end position="120"/>
    </location>
</feature>
<dbReference type="PANTHER" id="PTHR19136">
    <property type="entry name" value="MOLYBDENUM COFACTOR GUANYLYLTRANSFERASE"/>
    <property type="match status" value="1"/>
</dbReference>
<gene>
    <name evidence="3" type="ORF">HSR122_2344</name>
</gene>
<dbReference type="InterPro" id="IPR025877">
    <property type="entry name" value="MobA-like_NTP_Trfase"/>
</dbReference>
<keyword evidence="1 3" id="KW-0808">Transferase</keyword>
<dbReference type="Gene3D" id="3.90.550.10">
    <property type="entry name" value="Spore Coat Polysaccharide Biosynthesis Protein SpsA, Chain A"/>
    <property type="match status" value="1"/>
</dbReference>
<evidence type="ECO:0000259" key="2">
    <source>
        <dbReference type="Pfam" id="PF12804"/>
    </source>
</evidence>
<dbReference type="Proteomes" id="UP000662973">
    <property type="component" value="Chromosome"/>
</dbReference>
<dbReference type="Pfam" id="PF12804">
    <property type="entry name" value="NTP_transf_3"/>
    <property type="match status" value="1"/>
</dbReference>
<keyword evidence="4" id="KW-1185">Reference proteome</keyword>
<dbReference type="PANTHER" id="PTHR19136:SF86">
    <property type="entry name" value="ADENOSYLCOBINAMIDE-PHOSPHATE GUANYLYLTRANSFERASE"/>
    <property type="match status" value="1"/>
</dbReference>
<dbReference type="KEGG" id="hds:HSR122_2344"/>
<accession>A0A897NBF3</accession>
<dbReference type="SUPFAM" id="SSF53448">
    <property type="entry name" value="Nucleotide-diphospho-sugar transferases"/>
    <property type="match status" value="1"/>
</dbReference>
<keyword evidence="3" id="KW-0548">Nucleotidyltransferase</keyword>
<evidence type="ECO:0000313" key="3">
    <source>
        <dbReference type="EMBL" id="QSG09721.1"/>
    </source>
</evidence>
<proteinExistence type="predicted"/>
<protein>
    <submittedName>
        <fullName evidence="3">GTP:adenosylcobinamide-phosphate guanylyltransferase</fullName>
    </submittedName>
</protein>
<evidence type="ECO:0000313" key="4">
    <source>
        <dbReference type="Proteomes" id="UP000662973"/>
    </source>
</evidence>